<sequence>MHLNIIISLILALFAFFGNAADSDGKDLYLHLLMISIFTVKQRAFKYTKNSDNQQFSFLREVFFNTTNQILLDYNEVLLSTSYSNQTFNHYTVQDFHSFNAWGHHFLIPSTKNAGNKYIFPLPSSYLWSKGSIAILPFLQDDTINVNIAGYLDGLLVSNETIQYSPRVGDKQHYISVGPYININNDNHNTTIVITADYPIMLSFATFYDTTGTLDGKSCGRSCNWNYVTFMPMPSVSKSCNSAWTHPDQRMITNDFTTRLYVSPPNVENTYKSEMASSTSHGQMAMYRYGSILKHPDSLTAYGHFVHYVPSVREWVSGRTQFYTLAKDCYLEFYTNQEGSNTDFIKVDGKVLSTYKYTLKKMNYFKTVYGHFLMSLKGYGLHTFENSGYWI</sequence>
<evidence type="ECO:0000313" key="1">
    <source>
        <dbReference type="Proteomes" id="UP000095286"/>
    </source>
</evidence>
<accession>A0AC35TSK5</accession>
<reference evidence="2" key="1">
    <citation type="submission" date="2016-11" db="UniProtKB">
        <authorList>
            <consortium name="WormBaseParasite"/>
        </authorList>
    </citation>
    <scope>IDENTIFICATION</scope>
    <source>
        <strain evidence="2">KR3021</strain>
    </source>
</reference>
<proteinExistence type="predicted"/>
<organism evidence="1 2">
    <name type="scientific">Rhabditophanes sp. KR3021</name>
    <dbReference type="NCBI Taxonomy" id="114890"/>
    <lineage>
        <taxon>Eukaryota</taxon>
        <taxon>Metazoa</taxon>
        <taxon>Ecdysozoa</taxon>
        <taxon>Nematoda</taxon>
        <taxon>Chromadorea</taxon>
        <taxon>Rhabditida</taxon>
        <taxon>Tylenchina</taxon>
        <taxon>Panagrolaimomorpha</taxon>
        <taxon>Strongyloidoidea</taxon>
        <taxon>Alloionematidae</taxon>
        <taxon>Rhabditophanes</taxon>
    </lineage>
</organism>
<evidence type="ECO:0000313" key="2">
    <source>
        <dbReference type="WBParaSite" id="RSKR_0000357750.1"/>
    </source>
</evidence>
<protein>
    <submittedName>
        <fullName evidence="2">Thermopsin</fullName>
    </submittedName>
</protein>
<dbReference type="WBParaSite" id="RSKR_0000357750.1">
    <property type="protein sequence ID" value="RSKR_0000357750.1"/>
    <property type="gene ID" value="RSKR_0000357750"/>
</dbReference>
<name>A0AC35TSK5_9BILA</name>
<dbReference type="Proteomes" id="UP000095286">
    <property type="component" value="Unplaced"/>
</dbReference>